<keyword evidence="2" id="KW-1185">Reference proteome</keyword>
<name>A0ABS8VNM2_DATST</name>
<feature type="non-terminal residue" evidence="1">
    <location>
        <position position="1"/>
    </location>
</feature>
<proteinExistence type="predicted"/>
<reference evidence="1 2" key="1">
    <citation type="journal article" date="2021" name="BMC Genomics">
        <title>Datura genome reveals duplications of psychoactive alkaloid biosynthetic genes and high mutation rate following tissue culture.</title>
        <authorList>
            <person name="Rajewski A."/>
            <person name="Carter-House D."/>
            <person name="Stajich J."/>
            <person name="Litt A."/>
        </authorList>
    </citation>
    <scope>NUCLEOTIDE SEQUENCE [LARGE SCALE GENOMIC DNA]</scope>
    <source>
        <strain evidence="1">AR-01</strain>
    </source>
</reference>
<organism evidence="1 2">
    <name type="scientific">Datura stramonium</name>
    <name type="common">Jimsonweed</name>
    <name type="synonym">Common thornapple</name>
    <dbReference type="NCBI Taxonomy" id="4076"/>
    <lineage>
        <taxon>Eukaryota</taxon>
        <taxon>Viridiplantae</taxon>
        <taxon>Streptophyta</taxon>
        <taxon>Embryophyta</taxon>
        <taxon>Tracheophyta</taxon>
        <taxon>Spermatophyta</taxon>
        <taxon>Magnoliopsida</taxon>
        <taxon>eudicotyledons</taxon>
        <taxon>Gunneridae</taxon>
        <taxon>Pentapetalae</taxon>
        <taxon>asterids</taxon>
        <taxon>lamiids</taxon>
        <taxon>Solanales</taxon>
        <taxon>Solanaceae</taxon>
        <taxon>Solanoideae</taxon>
        <taxon>Datureae</taxon>
        <taxon>Datura</taxon>
    </lineage>
</organism>
<gene>
    <name evidence="1" type="ORF">HAX54_038884</name>
</gene>
<dbReference type="Proteomes" id="UP000823775">
    <property type="component" value="Unassembled WGS sequence"/>
</dbReference>
<protein>
    <submittedName>
        <fullName evidence="1">Uncharacterized protein</fullName>
    </submittedName>
</protein>
<dbReference type="EMBL" id="JACEIK010005343">
    <property type="protein sequence ID" value="MCE0481266.1"/>
    <property type="molecule type" value="Genomic_DNA"/>
</dbReference>
<comment type="caution">
    <text evidence="1">The sequence shown here is derived from an EMBL/GenBank/DDBJ whole genome shotgun (WGS) entry which is preliminary data.</text>
</comment>
<accession>A0ABS8VNM2</accession>
<evidence type="ECO:0000313" key="2">
    <source>
        <dbReference type="Proteomes" id="UP000823775"/>
    </source>
</evidence>
<evidence type="ECO:0000313" key="1">
    <source>
        <dbReference type="EMBL" id="MCE0481266.1"/>
    </source>
</evidence>
<sequence length="163" mass="18279">RKGRTEGRTVLQTDGPSFASSSEQFSSLSSFLYPISWNHETQHNKAYARLLWLFITKILRKFGFNEAIIDVVYRIQILRKFGFNEAIIDMEIIDEKETLRAISLKFDGRSYENTNITSPCNSCVTPCDAKSGARTCILPLTGHGKGGAKNLDGKNKTCHTLVT</sequence>